<dbReference type="Gene3D" id="2.160.20.80">
    <property type="entry name" value="E3 ubiquitin-protein ligase SopA"/>
    <property type="match status" value="2"/>
</dbReference>
<feature type="transmembrane region" description="Helical" evidence="1">
    <location>
        <begin position="59"/>
        <end position="79"/>
    </location>
</feature>
<dbReference type="Pfam" id="PF00805">
    <property type="entry name" value="Pentapeptide"/>
    <property type="match status" value="4"/>
</dbReference>
<proteinExistence type="predicted"/>
<name>A0A1X7A537_9RHOB</name>
<accession>A0A1X7A537</accession>
<dbReference type="OrthoDB" id="7837851at2"/>
<dbReference type="InterPro" id="IPR051082">
    <property type="entry name" value="Pentapeptide-BTB/POZ_domain"/>
</dbReference>
<evidence type="ECO:0000256" key="1">
    <source>
        <dbReference type="SAM" id="Phobius"/>
    </source>
</evidence>
<protein>
    <submittedName>
        <fullName evidence="2">Secreted effector protein pipB2</fullName>
    </submittedName>
</protein>
<dbReference type="RefSeq" id="WP_085807525.1">
    <property type="nucleotide sequence ID" value="NZ_FWFX01000017.1"/>
</dbReference>
<gene>
    <name evidence="2" type="primary">pipB2</name>
    <name evidence="2" type="ORF">ROA7450_03869</name>
</gene>
<feature type="transmembrane region" description="Helical" evidence="1">
    <location>
        <begin position="138"/>
        <end position="159"/>
    </location>
</feature>
<keyword evidence="1" id="KW-0472">Membrane</keyword>
<feature type="transmembrane region" description="Helical" evidence="1">
    <location>
        <begin position="166"/>
        <end position="188"/>
    </location>
</feature>
<evidence type="ECO:0000313" key="3">
    <source>
        <dbReference type="Proteomes" id="UP000193061"/>
    </source>
</evidence>
<dbReference type="AlphaFoldDB" id="A0A1X7A537"/>
<sequence>MPESDELQRINALTTNARNTWLALLGVLVFISITLMGVKHIDFYGVGRGTELPLIGIEVPTRFFFVAAPVLLAAMYGYFHLYLIRLWDVLGVAEPKPGGKPLGDVISPWLVTDAALQLRARRRNDGCVTPRQMDLPAMALNILLAWGFGWAVLAFAWWMSMPGRTLWLTSMVALCLLVTLAAGAASFAMMLRRMGPESNGDYRLWNTVPFMAGLLIALVAVIPLTYLRVEGGSGWLANVNLVGARLVARPDDWLDRSFARKELLAHWCKRERIDCDPITEKQAGDFEVEWTRRRQNRIAGLSKPDIVPLSSAQFEAELSDPPEPVTDYDEWSADIAAKTLKLANDERAPNLRGVDLREAFLTGVNLSGVRLQDALLHDAYLEEAKLIGAQMQGADLHRVQMQGADLRWAQMQGAGLFGAQMQGANLRWAQMEGADLTGARMQGANLRWAQMEEANLSGAQMQGVDLRWAQMQGAGLFGAQMQRANLRWAQMEGADLRRAQMQEAYLYRAQMQGAQMQGAELIGAQMQGADISYALLGGEAGVTNIGLYLTNLSGVTIHGTAIQFADLSEAITDLRTDFRNSFGDGSATLPSDIIRPCQWAEQVLDEATFMARWRGWVESNLAPLTLWEFYAPEGYENVVAILPPAGCKWNAWPLLMGP</sequence>
<keyword evidence="1" id="KW-1133">Transmembrane helix</keyword>
<dbReference type="Proteomes" id="UP000193061">
    <property type="component" value="Unassembled WGS sequence"/>
</dbReference>
<dbReference type="EMBL" id="FWFX01000017">
    <property type="protein sequence ID" value="SLN70840.1"/>
    <property type="molecule type" value="Genomic_DNA"/>
</dbReference>
<organism evidence="2 3">
    <name type="scientific">Roseovarius albus</name>
    <dbReference type="NCBI Taxonomy" id="1247867"/>
    <lineage>
        <taxon>Bacteria</taxon>
        <taxon>Pseudomonadati</taxon>
        <taxon>Pseudomonadota</taxon>
        <taxon>Alphaproteobacteria</taxon>
        <taxon>Rhodobacterales</taxon>
        <taxon>Roseobacteraceae</taxon>
        <taxon>Roseovarius</taxon>
    </lineage>
</organism>
<keyword evidence="1" id="KW-0812">Transmembrane</keyword>
<dbReference type="SUPFAM" id="SSF141571">
    <property type="entry name" value="Pentapeptide repeat-like"/>
    <property type="match status" value="2"/>
</dbReference>
<keyword evidence="3" id="KW-1185">Reference proteome</keyword>
<dbReference type="PANTHER" id="PTHR14136:SF17">
    <property type="entry name" value="BTB_POZ DOMAIN-CONTAINING PROTEIN KCTD9"/>
    <property type="match status" value="1"/>
</dbReference>
<reference evidence="2 3" key="1">
    <citation type="submission" date="2017-03" db="EMBL/GenBank/DDBJ databases">
        <authorList>
            <person name="Afonso C.L."/>
            <person name="Miller P.J."/>
            <person name="Scott M.A."/>
            <person name="Spackman E."/>
            <person name="Goraichik I."/>
            <person name="Dimitrov K.M."/>
            <person name="Suarez D.L."/>
            <person name="Swayne D.E."/>
        </authorList>
    </citation>
    <scope>NUCLEOTIDE SEQUENCE [LARGE SCALE GENOMIC DNA]</scope>
    <source>
        <strain evidence="2 3">CECT 7450</strain>
    </source>
</reference>
<feature type="transmembrane region" description="Helical" evidence="1">
    <location>
        <begin position="20"/>
        <end position="38"/>
    </location>
</feature>
<evidence type="ECO:0000313" key="2">
    <source>
        <dbReference type="EMBL" id="SLN70840.1"/>
    </source>
</evidence>
<feature type="transmembrane region" description="Helical" evidence="1">
    <location>
        <begin position="208"/>
        <end position="227"/>
    </location>
</feature>
<dbReference type="PANTHER" id="PTHR14136">
    <property type="entry name" value="BTB_POZ DOMAIN-CONTAINING PROTEIN KCTD9"/>
    <property type="match status" value="1"/>
</dbReference>
<dbReference type="InterPro" id="IPR001646">
    <property type="entry name" value="5peptide_repeat"/>
</dbReference>